<evidence type="ECO:0000259" key="15">
    <source>
        <dbReference type="Pfam" id="PF10613"/>
    </source>
</evidence>
<evidence type="ECO:0000259" key="14">
    <source>
        <dbReference type="Pfam" id="PF00060"/>
    </source>
</evidence>
<feature type="domain" description="Ionotropic glutamate receptor C-terminal" evidence="14">
    <location>
        <begin position="95"/>
        <end position="355"/>
    </location>
</feature>
<dbReference type="InterPro" id="IPR001320">
    <property type="entry name" value="Iontro_rcpt_C"/>
</dbReference>
<feature type="transmembrane region" description="Helical" evidence="13">
    <location>
        <begin position="95"/>
        <end position="115"/>
    </location>
</feature>
<evidence type="ECO:0000256" key="12">
    <source>
        <dbReference type="ARBA" id="ARBA00023303"/>
    </source>
</evidence>
<keyword evidence="3" id="KW-0813">Transport</keyword>
<dbReference type="GO" id="GO:0015276">
    <property type="term" value="F:ligand-gated monoatomic ion channel activity"/>
    <property type="evidence" value="ECO:0007669"/>
    <property type="project" value="InterPro"/>
</dbReference>
<dbReference type="SUPFAM" id="SSF53850">
    <property type="entry name" value="Periplasmic binding protein-like II"/>
    <property type="match status" value="1"/>
</dbReference>
<evidence type="ECO:0000256" key="6">
    <source>
        <dbReference type="ARBA" id="ARBA00022989"/>
    </source>
</evidence>
<sequence length="375" mass="42589">MWEILEKEINFKSDYSKAVDNFPGARQKNGSWNGVMGMMVKGEAEVSNIPFVMTPERQSAVDFTLPLTDTRTYIVIRKPSTSEMTMNTLLQSFSVRLWTAVFVTFTLLIMFLISIQHLRLHYECVSKEDLRIMNSVFLIFTIFLQQGCSVLYKSLPLRMLIMTSSLTALALHLSYNGAFISDLAVPKDWLPFTTFEQFLKDGSYRLGMMRNSAESSYFNNSKDPLMSEIYDKFVAPYENSLPGDAVEAIQRLCRIRNYALATHTFALMNLGYIPNCTITVVPDAFFPGSIAVALSVNSPYKEVFNQMIQRLRSSGLLQRTYKRFLIDVFRSADDAHVSIDIRVITPIFYVLAVGMMVGVALSVLERCLHPVINPK</sequence>
<comment type="similarity">
    <text evidence="2">Belongs to the glutamate-gated ion channel (TC 1.A.10.1) family.</text>
</comment>
<keyword evidence="10" id="KW-0325">Glycoprotein</keyword>
<evidence type="ECO:0000256" key="13">
    <source>
        <dbReference type="SAM" id="Phobius"/>
    </source>
</evidence>
<evidence type="ECO:0000256" key="9">
    <source>
        <dbReference type="ARBA" id="ARBA00023170"/>
    </source>
</evidence>
<dbReference type="PANTHER" id="PTHR42643:SF30">
    <property type="entry name" value="IONOTROPIC RECEPTOR 40A-RELATED"/>
    <property type="match status" value="1"/>
</dbReference>
<evidence type="ECO:0000256" key="7">
    <source>
        <dbReference type="ARBA" id="ARBA00023065"/>
    </source>
</evidence>
<evidence type="ECO:0000256" key="3">
    <source>
        <dbReference type="ARBA" id="ARBA00022448"/>
    </source>
</evidence>
<feature type="domain" description="Ionotropic glutamate receptor L-glutamate and glycine-binding" evidence="15">
    <location>
        <begin position="4"/>
        <end position="79"/>
    </location>
</feature>
<dbReference type="EMBL" id="NEVH01017723">
    <property type="protein sequence ID" value="PNF23727.1"/>
    <property type="molecule type" value="Genomic_DNA"/>
</dbReference>
<dbReference type="InParanoid" id="A0A2J7Q563"/>
<keyword evidence="11" id="KW-1071">Ligand-gated ion channel</keyword>
<dbReference type="OrthoDB" id="6117597at2759"/>
<evidence type="ECO:0008006" key="18">
    <source>
        <dbReference type="Google" id="ProtNLM"/>
    </source>
</evidence>
<name>A0A2J7Q563_9NEOP</name>
<dbReference type="GO" id="GO:0050906">
    <property type="term" value="P:detection of stimulus involved in sensory perception"/>
    <property type="evidence" value="ECO:0007669"/>
    <property type="project" value="UniProtKB-ARBA"/>
</dbReference>
<evidence type="ECO:0000256" key="4">
    <source>
        <dbReference type="ARBA" id="ARBA00022475"/>
    </source>
</evidence>
<keyword evidence="12" id="KW-0407">Ion channel</keyword>
<evidence type="ECO:0000256" key="1">
    <source>
        <dbReference type="ARBA" id="ARBA00004651"/>
    </source>
</evidence>
<organism evidence="16 17">
    <name type="scientific">Cryptotermes secundus</name>
    <dbReference type="NCBI Taxonomy" id="105785"/>
    <lineage>
        <taxon>Eukaryota</taxon>
        <taxon>Metazoa</taxon>
        <taxon>Ecdysozoa</taxon>
        <taxon>Arthropoda</taxon>
        <taxon>Hexapoda</taxon>
        <taxon>Insecta</taxon>
        <taxon>Pterygota</taxon>
        <taxon>Neoptera</taxon>
        <taxon>Polyneoptera</taxon>
        <taxon>Dictyoptera</taxon>
        <taxon>Blattodea</taxon>
        <taxon>Blattoidea</taxon>
        <taxon>Termitoidae</taxon>
        <taxon>Kalotermitidae</taxon>
        <taxon>Cryptotermitinae</taxon>
        <taxon>Cryptotermes</taxon>
    </lineage>
</organism>
<dbReference type="PANTHER" id="PTHR42643">
    <property type="entry name" value="IONOTROPIC RECEPTOR 20A-RELATED"/>
    <property type="match status" value="1"/>
</dbReference>
<keyword evidence="9" id="KW-0675">Receptor</keyword>
<dbReference type="GO" id="GO:0005886">
    <property type="term" value="C:plasma membrane"/>
    <property type="evidence" value="ECO:0007669"/>
    <property type="project" value="UniProtKB-SubCell"/>
</dbReference>
<evidence type="ECO:0000313" key="17">
    <source>
        <dbReference type="Proteomes" id="UP000235965"/>
    </source>
</evidence>
<comment type="subcellular location">
    <subcellularLocation>
        <location evidence="1">Cell membrane</location>
        <topology evidence="1">Multi-pass membrane protein</topology>
    </subcellularLocation>
</comment>
<keyword evidence="17" id="KW-1185">Reference proteome</keyword>
<evidence type="ECO:0000313" key="16">
    <source>
        <dbReference type="EMBL" id="PNF23727.1"/>
    </source>
</evidence>
<dbReference type="Proteomes" id="UP000235965">
    <property type="component" value="Unassembled WGS sequence"/>
</dbReference>
<evidence type="ECO:0000256" key="8">
    <source>
        <dbReference type="ARBA" id="ARBA00023136"/>
    </source>
</evidence>
<dbReference type="InterPro" id="IPR052192">
    <property type="entry name" value="Insect_Ionotropic_Sensory_Rcpt"/>
</dbReference>
<gene>
    <name evidence="16" type="ORF">B7P43_G18426</name>
</gene>
<evidence type="ECO:0000256" key="2">
    <source>
        <dbReference type="ARBA" id="ARBA00008685"/>
    </source>
</evidence>
<keyword evidence="6 13" id="KW-1133">Transmembrane helix</keyword>
<evidence type="ECO:0000256" key="11">
    <source>
        <dbReference type="ARBA" id="ARBA00023286"/>
    </source>
</evidence>
<evidence type="ECO:0000256" key="5">
    <source>
        <dbReference type="ARBA" id="ARBA00022692"/>
    </source>
</evidence>
<keyword evidence="8 13" id="KW-0472">Membrane</keyword>
<dbReference type="Pfam" id="PF10613">
    <property type="entry name" value="Lig_chan-Glu_bd"/>
    <property type="match status" value="1"/>
</dbReference>
<keyword evidence="5 13" id="KW-0812">Transmembrane</keyword>
<dbReference type="InterPro" id="IPR019594">
    <property type="entry name" value="Glu/Gly-bd"/>
</dbReference>
<feature type="transmembrane region" description="Helical" evidence="13">
    <location>
        <begin position="347"/>
        <end position="364"/>
    </location>
</feature>
<dbReference type="STRING" id="105785.A0A2J7Q563"/>
<evidence type="ECO:0000256" key="10">
    <source>
        <dbReference type="ARBA" id="ARBA00023180"/>
    </source>
</evidence>
<dbReference type="AlphaFoldDB" id="A0A2J7Q563"/>
<feature type="transmembrane region" description="Helical" evidence="13">
    <location>
        <begin position="135"/>
        <end position="152"/>
    </location>
</feature>
<proteinExistence type="inferred from homology"/>
<accession>A0A2J7Q563</accession>
<dbReference type="Gene3D" id="3.40.190.10">
    <property type="entry name" value="Periplasmic binding protein-like II"/>
    <property type="match status" value="2"/>
</dbReference>
<protein>
    <recommendedName>
        <fullName evidence="18">Ionotropic glutamate receptor L-glutamate and glycine-binding domain-containing protein</fullName>
    </recommendedName>
</protein>
<keyword evidence="7" id="KW-0406">Ion transport</keyword>
<dbReference type="Pfam" id="PF00060">
    <property type="entry name" value="Lig_chan"/>
    <property type="match status" value="1"/>
</dbReference>
<reference evidence="16 17" key="1">
    <citation type="submission" date="2017-12" db="EMBL/GenBank/DDBJ databases">
        <title>Hemimetabolous genomes reveal molecular basis of termite eusociality.</title>
        <authorList>
            <person name="Harrison M.C."/>
            <person name="Jongepier E."/>
            <person name="Robertson H.M."/>
            <person name="Arning N."/>
            <person name="Bitard-Feildel T."/>
            <person name="Chao H."/>
            <person name="Childers C.P."/>
            <person name="Dinh H."/>
            <person name="Doddapaneni H."/>
            <person name="Dugan S."/>
            <person name="Gowin J."/>
            <person name="Greiner C."/>
            <person name="Han Y."/>
            <person name="Hu H."/>
            <person name="Hughes D.S.T."/>
            <person name="Huylmans A.-K."/>
            <person name="Kemena C."/>
            <person name="Kremer L.P.M."/>
            <person name="Lee S.L."/>
            <person name="Lopez-Ezquerra A."/>
            <person name="Mallet L."/>
            <person name="Monroy-Kuhn J.M."/>
            <person name="Moser A."/>
            <person name="Murali S.C."/>
            <person name="Muzny D.M."/>
            <person name="Otani S."/>
            <person name="Piulachs M.-D."/>
            <person name="Poelchau M."/>
            <person name="Qu J."/>
            <person name="Schaub F."/>
            <person name="Wada-Katsumata A."/>
            <person name="Worley K.C."/>
            <person name="Xie Q."/>
            <person name="Ylla G."/>
            <person name="Poulsen M."/>
            <person name="Gibbs R.A."/>
            <person name="Schal C."/>
            <person name="Richards S."/>
            <person name="Belles X."/>
            <person name="Korb J."/>
            <person name="Bornberg-Bauer E."/>
        </authorList>
    </citation>
    <scope>NUCLEOTIDE SEQUENCE [LARGE SCALE GENOMIC DNA]</scope>
    <source>
        <tissue evidence="16">Whole body</tissue>
    </source>
</reference>
<comment type="caution">
    <text evidence="16">The sequence shown here is derived from an EMBL/GenBank/DDBJ whole genome shotgun (WGS) entry which is preliminary data.</text>
</comment>
<keyword evidence="4" id="KW-1003">Cell membrane</keyword>